<accession>A0AAN9TNN9</accession>
<evidence type="ECO:0000313" key="2">
    <source>
        <dbReference type="EMBL" id="KAK7601273.1"/>
    </source>
</evidence>
<feature type="region of interest" description="Disordered" evidence="1">
    <location>
        <begin position="49"/>
        <end position="79"/>
    </location>
</feature>
<proteinExistence type="predicted"/>
<keyword evidence="3" id="KW-1185">Reference proteome</keyword>
<reference evidence="2 3" key="1">
    <citation type="submission" date="2024-03" db="EMBL/GenBank/DDBJ databases">
        <title>Adaptation during the transition from Ophiocordyceps entomopathogen to insect associate is accompanied by gene loss and intensified selection.</title>
        <authorList>
            <person name="Ward C.M."/>
            <person name="Onetto C.A."/>
            <person name="Borneman A.R."/>
        </authorList>
    </citation>
    <scope>NUCLEOTIDE SEQUENCE [LARGE SCALE GENOMIC DNA]</scope>
    <source>
        <strain evidence="2">AWRI1</strain>
        <tissue evidence="2">Single Adult Female</tissue>
    </source>
</reference>
<name>A0AAN9TNN9_9HEMI</name>
<sequence>MHNLLVMRQAFMSFPARSQGMWELACVGDESRTRGTDYQRFQDIISQKDKAGPPKLINSPKFPETPSVGKPASESAQGLQNGDDQKFLALPSPVTMDFAQTLKKLNAYPQMEGPFDVVQATPEEQEAVGKFLEAFNVWILLARLFFKTRFYKIEWEAKNKYDLVFMRLDPILLNAGGQSVYVHLTEIGIPSISGCNLDRFDIKVQGEKSKQPFEKINNRHRRDKEYKIVAEISCPSIDGKASYVLKKDDKPPEPTAEKGDFEFVLKGLKAVIGVDIVKIDEHFETEEIRYRPPNVLLNYDLTSAEITKNNVPHSSIFSSNEIVRLFEEYKDKEIIQKKEETAKRLTDIYERRVSPLIVQLRWIHQLHDIMYFSMVNEPDKTIPEFSKIQTKLVEVVFYSLLHEKFQNLILTSLKQESYEPFKKLMYFRECPEYKTVEKLNTLVFRAKSLSKETLHDEFNYAVQNEIEKKQNEYKKIVSLQFNIMKFFTESILI</sequence>
<organism evidence="2 3">
    <name type="scientific">Parthenolecanium corni</name>
    <dbReference type="NCBI Taxonomy" id="536013"/>
    <lineage>
        <taxon>Eukaryota</taxon>
        <taxon>Metazoa</taxon>
        <taxon>Ecdysozoa</taxon>
        <taxon>Arthropoda</taxon>
        <taxon>Hexapoda</taxon>
        <taxon>Insecta</taxon>
        <taxon>Pterygota</taxon>
        <taxon>Neoptera</taxon>
        <taxon>Paraneoptera</taxon>
        <taxon>Hemiptera</taxon>
        <taxon>Sternorrhyncha</taxon>
        <taxon>Coccoidea</taxon>
        <taxon>Coccidae</taxon>
        <taxon>Parthenolecanium</taxon>
    </lineage>
</organism>
<evidence type="ECO:0000256" key="1">
    <source>
        <dbReference type="SAM" id="MobiDB-lite"/>
    </source>
</evidence>
<dbReference type="AlphaFoldDB" id="A0AAN9TNN9"/>
<evidence type="ECO:0000313" key="3">
    <source>
        <dbReference type="Proteomes" id="UP001367676"/>
    </source>
</evidence>
<comment type="caution">
    <text evidence="2">The sequence shown here is derived from an EMBL/GenBank/DDBJ whole genome shotgun (WGS) entry which is preliminary data.</text>
</comment>
<dbReference type="Proteomes" id="UP001367676">
    <property type="component" value="Unassembled WGS sequence"/>
</dbReference>
<dbReference type="EMBL" id="JBBCAQ010000010">
    <property type="protein sequence ID" value="KAK7601273.1"/>
    <property type="molecule type" value="Genomic_DNA"/>
</dbReference>
<protein>
    <submittedName>
        <fullName evidence="2">Uncharacterized protein</fullName>
    </submittedName>
</protein>
<gene>
    <name evidence="2" type="ORF">V9T40_008714</name>
</gene>